<feature type="chain" id="PRO_5019539838" description="P60-like lipoprotein" evidence="1">
    <location>
        <begin position="25"/>
        <end position="547"/>
    </location>
</feature>
<keyword evidence="1" id="KW-0732">Signal</keyword>
<protein>
    <recommendedName>
        <fullName evidence="4">P60-like lipoprotein</fullName>
    </recommendedName>
</protein>
<sequence>MKKNKKIYTYLSFGLLFTPFIANSCGEVVTSIDRQKENQDLKSTEVKNYLENKTVELILKDYWYGKDVDLEKEIEKSESSYFKDAWKAFDFYQKYNLKKNPYYSWNIISELNKNNALSNDDYIKLINNIKSPEKLFSQEDFRLLFKLNNSNIKYDINKMLLNLNYLSKMKKENIEKSKKYKNVFDTTNNNNSKNKNIYENISLTSNDFFLISLLLNKEVAQVWNFESDEQNKAKTLRNIKIYGETSEKDFNNFLSPKTQNLEITKLAKDFELFEINDSIELKNLYGYKGILYNQNNLRKYDFSYSLNDLMRLPEIKSGFLNNEEKLILSKNNLINALKWKGKKELSVQIKENFDKNKDSSVITKNDLEIIKPKDVDGVKYEIHRILTKDKNDKNIDVLIKMTLDSNDSKNLDSRYYWVNNLSWDSTKINKSIQIPEEGKELTQYPDFISYWDSEQDKLFASYVLPIVPLYNNNILENNKNKIYFSLNSTPWESEENKIKLIHSLYLADENSLFNEALSFFEDEGYKIEYIDDIFTPTEDNKDNKKEN</sequence>
<evidence type="ECO:0000313" key="3">
    <source>
        <dbReference type="Proteomes" id="UP000289440"/>
    </source>
</evidence>
<evidence type="ECO:0008006" key="4">
    <source>
        <dbReference type="Google" id="ProtNLM"/>
    </source>
</evidence>
<proteinExistence type="predicted"/>
<dbReference type="Proteomes" id="UP000289440">
    <property type="component" value="Chromosome"/>
</dbReference>
<dbReference type="InterPro" id="IPR054783">
    <property type="entry name" value="P60-like"/>
</dbReference>
<evidence type="ECO:0000256" key="1">
    <source>
        <dbReference type="SAM" id="SignalP"/>
    </source>
</evidence>
<feature type="signal peptide" evidence="1">
    <location>
        <begin position="1"/>
        <end position="24"/>
    </location>
</feature>
<gene>
    <name evidence="2" type="ORF">NCTC10166_00675</name>
</gene>
<dbReference type="KEGG" id="mnu:NCTC10166_00675"/>
<dbReference type="OrthoDB" id="395991at2"/>
<organism evidence="2 3">
    <name type="scientific">Mesomycoplasma neurolyticum</name>
    <dbReference type="NCBI Taxonomy" id="2120"/>
    <lineage>
        <taxon>Bacteria</taxon>
        <taxon>Bacillati</taxon>
        <taxon>Mycoplasmatota</taxon>
        <taxon>Mycoplasmoidales</taxon>
        <taxon>Metamycoplasmataceae</taxon>
        <taxon>Mesomycoplasma</taxon>
    </lineage>
</organism>
<dbReference type="AlphaFoldDB" id="A0A449A612"/>
<dbReference type="NCBIfam" id="NF045835">
    <property type="entry name" value="P60_lipo"/>
    <property type="match status" value="1"/>
</dbReference>
<dbReference type="EMBL" id="LR214951">
    <property type="protein sequence ID" value="VEU59695.1"/>
    <property type="molecule type" value="Genomic_DNA"/>
</dbReference>
<evidence type="ECO:0000313" key="2">
    <source>
        <dbReference type="EMBL" id="VEU59695.1"/>
    </source>
</evidence>
<keyword evidence="3" id="KW-1185">Reference proteome</keyword>
<accession>A0A449A612</accession>
<name>A0A449A612_9BACT</name>
<reference evidence="2 3" key="1">
    <citation type="submission" date="2019-01" db="EMBL/GenBank/DDBJ databases">
        <authorList>
            <consortium name="Pathogen Informatics"/>
        </authorList>
    </citation>
    <scope>NUCLEOTIDE SEQUENCE [LARGE SCALE GENOMIC DNA]</scope>
    <source>
        <strain evidence="2 3">NCTC10166</strain>
    </source>
</reference>
<dbReference type="RefSeq" id="WP_129720068.1">
    <property type="nucleotide sequence ID" value="NZ_LR214951.1"/>
</dbReference>